<gene>
    <name evidence="2" type="ORF">JBS370_LOCUS26602</name>
    <name evidence="1" type="ORF">ZHD862_LOCUS32507</name>
</gene>
<evidence type="ECO:0000313" key="2">
    <source>
        <dbReference type="EMBL" id="CAF4006809.1"/>
    </source>
</evidence>
<dbReference type="Proteomes" id="UP000663864">
    <property type="component" value="Unassembled WGS sequence"/>
</dbReference>
<dbReference type="AlphaFoldDB" id="A0A819P915"/>
<accession>A0A819P915</accession>
<reference evidence="2" key="1">
    <citation type="submission" date="2021-02" db="EMBL/GenBank/DDBJ databases">
        <authorList>
            <person name="Nowell W R."/>
        </authorList>
    </citation>
    <scope>NUCLEOTIDE SEQUENCE</scope>
</reference>
<name>A0A819P915_9BILA</name>
<proteinExistence type="predicted"/>
<sequence>MNYLQINNIDNIDIEVFLKEFSVEIIDNFDHRPRSSCLRIPTADDQMVQKLEKMIDYEKLLVYYTIKPVCDILERG</sequence>
<organism evidence="2 3">
    <name type="scientific">Rotaria sordida</name>
    <dbReference type="NCBI Taxonomy" id="392033"/>
    <lineage>
        <taxon>Eukaryota</taxon>
        <taxon>Metazoa</taxon>
        <taxon>Spiralia</taxon>
        <taxon>Gnathifera</taxon>
        <taxon>Rotifera</taxon>
        <taxon>Eurotatoria</taxon>
        <taxon>Bdelloidea</taxon>
        <taxon>Philodinida</taxon>
        <taxon>Philodinidae</taxon>
        <taxon>Rotaria</taxon>
    </lineage>
</organism>
<dbReference type="EMBL" id="CAJOBD010004741">
    <property type="protein sequence ID" value="CAF4006809.1"/>
    <property type="molecule type" value="Genomic_DNA"/>
</dbReference>
<evidence type="ECO:0000313" key="1">
    <source>
        <dbReference type="EMBL" id="CAF1388710.1"/>
    </source>
</evidence>
<dbReference type="Proteomes" id="UP000663836">
    <property type="component" value="Unassembled WGS sequence"/>
</dbReference>
<protein>
    <submittedName>
        <fullName evidence="2">Uncharacterized protein</fullName>
    </submittedName>
</protein>
<comment type="caution">
    <text evidence="2">The sequence shown here is derived from an EMBL/GenBank/DDBJ whole genome shotgun (WGS) entry which is preliminary data.</text>
</comment>
<dbReference type="EMBL" id="CAJNOT010003529">
    <property type="protein sequence ID" value="CAF1388710.1"/>
    <property type="molecule type" value="Genomic_DNA"/>
</dbReference>
<evidence type="ECO:0000313" key="3">
    <source>
        <dbReference type="Proteomes" id="UP000663836"/>
    </source>
</evidence>